<keyword evidence="6 7" id="KW-0472">Membrane</keyword>
<dbReference type="Pfam" id="PF19300">
    <property type="entry name" value="BPD_transp_1_N"/>
    <property type="match status" value="1"/>
</dbReference>
<evidence type="ECO:0000256" key="4">
    <source>
        <dbReference type="ARBA" id="ARBA00022692"/>
    </source>
</evidence>
<dbReference type="GO" id="GO:0055085">
    <property type="term" value="P:transmembrane transport"/>
    <property type="evidence" value="ECO:0007669"/>
    <property type="project" value="InterPro"/>
</dbReference>
<dbReference type="PANTHER" id="PTHR43163">
    <property type="entry name" value="DIPEPTIDE TRANSPORT SYSTEM PERMEASE PROTEIN DPPB-RELATED"/>
    <property type="match status" value="1"/>
</dbReference>
<evidence type="ECO:0000256" key="3">
    <source>
        <dbReference type="ARBA" id="ARBA00022475"/>
    </source>
</evidence>
<dbReference type="Gene3D" id="1.10.3720.10">
    <property type="entry name" value="MetI-like"/>
    <property type="match status" value="1"/>
</dbReference>
<accession>A0A2T2WFL7</accession>
<keyword evidence="3" id="KW-1003">Cell membrane</keyword>
<evidence type="ECO:0000259" key="8">
    <source>
        <dbReference type="PROSITE" id="PS50928"/>
    </source>
</evidence>
<reference evidence="9 10" key="1">
    <citation type="journal article" date="2014" name="BMC Genomics">
        <title>Comparison of environmental and isolate Sulfobacillus genomes reveals diverse carbon, sulfur, nitrogen, and hydrogen metabolisms.</title>
        <authorList>
            <person name="Justice N.B."/>
            <person name="Norman A."/>
            <person name="Brown C.T."/>
            <person name="Singh A."/>
            <person name="Thomas B.C."/>
            <person name="Banfield J.F."/>
        </authorList>
    </citation>
    <scope>NUCLEOTIDE SEQUENCE [LARGE SCALE GENOMIC DNA]</scope>
    <source>
        <strain evidence="9">AMDSBA3</strain>
    </source>
</reference>
<feature type="transmembrane region" description="Helical" evidence="7">
    <location>
        <begin position="239"/>
        <end position="263"/>
    </location>
</feature>
<evidence type="ECO:0000256" key="6">
    <source>
        <dbReference type="ARBA" id="ARBA00023136"/>
    </source>
</evidence>
<protein>
    <submittedName>
        <fullName evidence="9">Diguanylate cyclase</fullName>
    </submittedName>
</protein>
<evidence type="ECO:0000256" key="1">
    <source>
        <dbReference type="ARBA" id="ARBA00004651"/>
    </source>
</evidence>
<keyword evidence="2 7" id="KW-0813">Transport</keyword>
<dbReference type="Pfam" id="PF00528">
    <property type="entry name" value="BPD_transp_1"/>
    <property type="match status" value="1"/>
</dbReference>
<feature type="transmembrane region" description="Helical" evidence="7">
    <location>
        <begin position="98"/>
        <end position="121"/>
    </location>
</feature>
<evidence type="ECO:0000256" key="5">
    <source>
        <dbReference type="ARBA" id="ARBA00022989"/>
    </source>
</evidence>
<comment type="subcellular location">
    <subcellularLocation>
        <location evidence="1 7">Cell membrane</location>
        <topology evidence="1 7">Multi-pass membrane protein</topology>
    </subcellularLocation>
</comment>
<evidence type="ECO:0000256" key="7">
    <source>
        <dbReference type="RuleBase" id="RU363032"/>
    </source>
</evidence>
<dbReference type="CDD" id="cd06261">
    <property type="entry name" value="TM_PBP2"/>
    <property type="match status" value="1"/>
</dbReference>
<gene>
    <name evidence="9" type="ORF">C7B45_12450</name>
</gene>
<feature type="transmembrane region" description="Helical" evidence="7">
    <location>
        <begin position="177"/>
        <end position="200"/>
    </location>
</feature>
<feature type="domain" description="ABC transmembrane type-1" evidence="8">
    <location>
        <begin position="94"/>
        <end position="304"/>
    </location>
</feature>
<dbReference type="EMBL" id="PXYV01000044">
    <property type="protein sequence ID" value="PSR21041.1"/>
    <property type="molecule type" value="Genomic_DNA"/>
</dbReference>
<dbReference type="PROSITE" id="PS50928">
    <property type="entry name" value="ABC_TM1"/>
    <property type="match status" value="1"/>
</dbReference>
<dbReference type="PANTHER" id="PTHR43163:SF6">
    <property type="entry name" value="DIPEPTIDE TRANSPORT SYSTEM PERMEASE PROTEIN DPPB-RELATED"/>
    <property type="match status" value="1"/>
</dbReference>
<keyword evidence="5 7" id="KW-1133">Transmembrane helix</keyword>
<evidence type="ECO:0000256" key="2">
    <source>
        <dbReference type="ARBA" id="ARBA00022448"/>
    </source>
</evidence>
<sequence>MSRYIVRRVALGVVTLLLMSVIVFLLINAAPGGPSAIVSMNATAAQRAALEKLYGLNQPIFVRYVQWLTQALRGNFGISYSLQQPVLEVIGEYFPNTALLAGTALILAMLIAIPLGTQAAIRRKSWFDRLASGINMIGLSVPDYWLAILGILVFSAWLRILPASGMNAASGGGGGGLIAHMVLPVSVLTFVFMPNIFVIAKSSMIEALRADYIRTARGKGASERRVIYVHALRNAFNPVLSVIGLVFAVLVGGDAIVETVFAWPGIGHLMVDATTQRDYPVMMGATMVIGASVIFINLVVDLLYGLLDPRVRYE</sequence>
<evidence type="ECO:0000313" key="9">
    <source>
        <dbReference type="EMBL" id="PSR21041.1"/>
    </source>
</evidence>
<keyword evidence="4 7" id="KW-0812">Transmembrane</keyword>
<comment type="similarity">
    <text evidence="7">Belongs to the binding-protein-dependent transport system permease family.</text>
</comment>
<feature type="transmembrane region" description="Helical" evidence="7">
    <location>
        <begin position="133"/>
        <end position="157"/>
    </location>
</feature>
<dbReference type="AlphaFoldDB" id="A0A2T2WFL7"/>
<evidence type="ECO:0000313" key="10">
    <source>
        <dbReference type="Proteomes" id="UP000241848"/>
    </source>
</evidence>
<dbReference type="GO" id="GO:0005886">
    <property type="term" value="C:plasma membrane"/>
    <property type="evidence" value="ECO:0007669"/>
    <property type="project" value="UniProtKB-SubCell"/>
</dbReference>
<dbReference type="InterPro" id="IPR000515">
    <property type="entry name" value="MetI-like"/>
</dbReference>
<dbReference type="InterPro" id="IPR035906">
    <property type="entry name" value="MetI-like_sf"/>
</dbReference>
<comment type="caution">
    <text evidence="9">The sequence shown here is derived from an EMBL/GenBank/DDBJ whole genome shotgun (WGS) entry which is preliminary data.</text>
</comment>
<dbReference type="SUPFAM" id="SSF161098">
    <property type="entry name" value="MetI-like"/>
    <property type="match status" value="1"/>
</dbReference>
<name>A0A2T2WFL7_9FIRM</name>
<proteinExistence type="inferred from homology"/>
<dbReference type="InterPro" id="IPR045621">
    <property type="entry name" value="BPD_transp_1_N"/>
</dbReference>
<organism evidence="9 10">
    <name type="scientific">Sulfobacillus acidophilus</name>
    <dbReference type="NCBI Taxonomy" id="53633"/>
    <lineage>
        <taxon>Bacteria</taxon>
        <taxon>Bacillati</taxon>
        <taxon>Bacillota</taxon>
        <taxon>Clostridia</taxon>
        <taxon>Eubacteriales</taxon>
        <taxon>Clostridiales Family XVII. Incertae Sedis</taxon>
        <taxon>Sulfobacillus</taxon>
    </lineage>
</organism>
<dbReference type="Proteomes" id="UP000241848">
    <property type="component" value="Unassembled WGS sequence"/>
</dbReference>
<feature type="transmembrane region" description="Helical" evidence="7">
    <location>
        <begin position="283"/>
        <end position="307"/>
    </location>
</feature>